<evidence type="ECO:0000313" key="2">
    <source>
        <dbReference type="EMBL" id="CAL1589270.1"/>
    </source>
</evidence>
<feature type="region of interest" description="Disordered" evidence="1">
    <location>
        <begin position="1"/>
        <end position="44"/>
    </location>
</feature>
<sequence>MYQRSHLSVEDPVMDGHEADHHSSAPECSRALTSGTRPLRRSEGQRLRACPARCCHGDGRRPARQRKTAFVPVPAHTLGRSHASITHLELL</sequence>
<name>A0AAV2KK00_KNICA</name>
<evidence type="ECO:0000256" key="1">
    <source>
        <dbReference type="SAM" id="MobiDB-lite"/>
    </source>
</evidence>
<dbReference type="EMBL" id="OZ035840">
    <property type="protein sequence ID" value="CAL1589270.1"/>
    <property type="molecule type" value="Genomic_DNA"/>
</dbReference>
<keyword evidence="3" id="KW-1185">Reference proteome</keyword>
<gene>
    <name evidence="2" type="ORF">KC01_LOCUS18910</name>
</gene>
<evidence type="ECO:0000313" key="3">
    <source>
        <dbReference type="Proteomes" id="UP001497482"/>
    </source>
</evidence>
<protein>
    <submittedName>
        <fullName evidence="2">Uncharacterized protein</fullName>
    </submittedName>
</protein>
<organism evidence="2 3">
    <name type="scientific">Knipowitschia caucasica</name>
    <name type="common">Caucasian dwarf goby</name>
    <name type="synonym">Pomatoschistus caucasicus</name>
    <dbReference type="NCBI Taxonomy" id="637954"/>
    <lineage>
        <taxon>Eukaryota</taxon>
        <taxon>Metazoa</taxon>
        <taxon>Chordata</taxon>
        <taxon>Craniata</taxon>
        <taxon>Vertebrata</taxon>
        <taxon>Euteleostomi</taxon>
        <taxon>Actinopterygii</taxon>
        <taxon>Neopterygii</taxon>
        <taxon>Teleostei</taxon>
        <taxon>Neoteleostei</taxon>
        <taxon>Acanthomorphata</taxon>
        <taxon>Gobiaria</taxon>
        <taxon>Gobiiformes</taxon>
        <taxon>Gobioidei</taxon>
        <taxon>Gobiidae</taxon>
        <taxon>Gobiinae</taxon>
        <taxon>Knipowitschia</taxon>
    </lineage>
</organism>
<dbReference type="AlphaFoldDB" id="A0AAV2KK00"/>
<accession>A0AAV2KK00</accession>
<dbReference type="Proteomes" id="UP001497482">
    <property type="component" value="Chromosome 18"/>
</dbReference>
<reference evidence="2 3" key="1">
    <citation type="submission" date="2024-04" db="EMBL/GenBank/DDBJ databases">
        <authorList>
            <person name="Waldvogel A.-M."/>
            <person name="Schoenle A."/>
        </authorList>
    </citation>
    <scope>NUCLEOTIDE SEQUENCE [LARGE SCALE GENOMIC DNA]</scope>
</reference>
<feature type="compositionally biased region" description="Basic and acidic residues" evidence="1">
    <location>
        <begin position="14"/>
        <end position="24"/>
    </location>
</feature>
<proteinExistence type="predicted"/>